<dbReference type="SMART" id="SM00273">
    <property type="entry name" value="ENTH"/>
    <property type="match status" value="1"/>
</dbReference>
<organism evidence="7 8">
    <name type="scientific">Mesocestoides corti</name>
    <name type="common">Flatworm</name>
    <dbReference type="NCBI Taxonomy" id="53468"/>
    <lineage>
        <taxon>Eukaryota</taxon>
        <taxon>Metazoa</taxon>
        <taxon>Spiralia</taxon>
        <taxon>Lophotrochozoa</taxon>
        <taxon>Platyhelminthes</taxon>
        <taxon>Cestoda</taxon>
        <taxon>Eucestoda</taxon>
        <taxon>Cyclophyllidea</taxon>
        <taxon>Mesocestoididae</taxon>
        <taxon>Mesocestoides</taxon>
    </lineage>
</organism>
<evidence type="ECO:0000256" key="2">
    <source>
        <dbReference type="ARBA" id="ARBA00010130"/>
    </source>
</evidence>
<dbReference type="GO" id="GO:0005543">
    <property type="term" value="F:phospholipid binding"/>
    <property type="evidence" value="ECO:0007669"/>
    <property type="project" value="TreeGrafter"/>
</dbReference>
<dbReference type="GO" id="GO:0006897">
    <property type="term" value="P:endocytosis"/>
    <property type="evidence" value="ECO:0007669"/>
    <property type="project" value="TreeGrafter"/>
</dbReference>
<dbReference type="PROSITE" id="PS50330">
    <property type="entry name" value="UIM"/>
    <property type="match status" value="1"/>
</dbReference>
<dbReference type="Gene3D" id="1.25.40.90">
    <property type="match status" value="1"/>
</dbReference>
<dbReference type="GO" id="GO:0005886">
    <property type="term" value="C:plasma membrane"/>
    <property type="evidence" value="ECO:0007669"/>
    <property type="project" value="TreeGrafter"/>
</dbReference>
<dbReference type="Pfam" id="PF01417">
    <property type="entry name" value="ENTH"/>
    <property type="match status" value="1"/>
</dbReference>
<dbReference type="PROSITE" id="PS50942">
    <property type="entry name" value="ENTH"/>
    <property type="match status" value="1"/>
</dbReference>
<dbReference type="EMBL" id="UXSR01000281">
    <property type="protein sequence ID" value="VDD75937.1"/>
    <property type="molecule type" value="Genomic_DNA"/>
</dbReference>
<accession>A0A0R3U5E3</accession>
<dbReference type="SUPFAM" id="SSF48464">
    <property type="entry name" value="ENTH/VHS domain"/>
    <property type="match status" value="1"/>
</dbReference>
<feature type="domain" description="ENTH" evidence="6">
    <location>
        <begin position="9"/>
        <end position="141"/>
    </location>
</feature>
<reference evidence="7 8" key="1">
    <citation type="submission" date="2018-10" db="EMBL/GenBank/DDBJ databases">
        <authorList>
            <consortium name="Pathogen Informatics"/>
        </authorList>
    </citation>
    <scope>NUCLEOTIDE SEQUENCE [LARGE SCALE GENOMIC DNA]</scope>
</reference>
<dbReference type="GO" id="GO:0005768">
    <property type="term" value="C:endosome"/>
    <property type="evidence" value="ECO:0007669"/>
    <property type="project" value="TreeGrafter"/>
</dbReference>
<dbReference type="InterPro" id="IPR003903">
    <property type="entry name" value="UIM_dom"/>
</dbReference>
<comment type="similarity">
    <text evidence="2">Belongs to the epsin family.</text>
</comment>
<proteinExistence type="inferred from homology"/>
<dbReference type="InterPro" id="IPR008942">
    <property type="entry name" value="ENTH_VHS"/>
</dbReference>
<evidence type="ECO:0000256" key="1">
    <source>
        <dbReference type="ARBA" id="ARBA00004496"/>
    </source>
</evidence>
<evidence type="ECO:0000259" key="6">
    <source>
        <dbReference type="PROSITE" id="PS50942"/>
    </source>
</evidence>
<dbReference type="Proteomes" id="UP000267029">
    <property type="component" value="Unassembled WGS sequence"/>
</dbReference>
<evidence type="ECO:0000313" key="8">
    <source>
        <dbReference type="Proteomes" id="UP000267029"/>
    </source>
</evidence>
<dbReference type="GO" id="GO:0030125">
    <property type="term" value="C:clathrin vesicle coat"/>
    <property type="evidence" value="ECO:0007669"/>
    <property type="project" value="TreeGrafter"/>
</dbReference>
<dbReference type="GO" id="GO:0030276">
    <property type="term" value="F:clathrin binding"/>
    <property type="evidence" value="ECO:0007669"/>
    <property type="project" value="TreeGrafter"/>
</dbReference>
<keyword evidence="4" id="KW-0597">Phosphoprotein</keyword>
<dbReference type="OrthoDB" id="4033880at2759"/>
<keyword evidence="5" id="KW-0446">Lipid-binding</keyword>
<dbReference type="AlphaFoldDB" id="A0A0R3U5E3"/>
<protein>
    <recommendedName>
        <fullName evidence="6">ENTH domain-containing protein</fullName>
    </recommendedName>
</protein>
<comment type="subcellular location">
    <subcellularLocation>
        <location evidence="1">Cytoplasm</location>
    </subcellularLocation>
</comment>
<evidence type="ECO:0000256" key="4">
    <source>
        <dbReference type="ARBA" id="ARBA00022553"/>
    </source>
</evidence>
<keyword evidence="8" id="KW-1185">Reference proteome</keyword>
<dbReference type="CDD" id="cd03571">
    <property type="entry name" value="ENTH"/>
    <property type="match status" value="1"/>
</dbReference>
<evidence type="ECO:0000256" key="5">
    <source>
        <dbReference type="ARBA" id="ARBA00023121"/>
    </source>
</evidence>
<name>A0A0R3U5E3_MESCO</name>
<sequence>MPLRRRIKNSVGNYSRGELLVREATSNDPAPPSQDLLIQIADLTKLPSCFSDTVKMIWKRLNDKCKNWRHIYKSFLVIEACLQYGSMAFVKECRSQLPQILTLCDFEYSYDYNVEAGFLVREKAKRVASLLKDDNLLSQERQAARNERSKCTYPCTFLLFYFSFIDSLSRVRALSLASERGLKSAEYAHRSISVYKPTDEYVARNDIEEQEQIMLAMSLSLQESYPKSATKPEVVERSRQLNNVSSEKNEDLLCLDDTPNKTEDMNSWIDTRAKRLSSVSGSNHMMPLSSLMENGQTYNDKWNPQAVRRTTTTLPAVSNPSVLADLSGLDFGPLSVPPASNGSEIASFGAFEDSSSASTTESSKGAILMPLHKTSADDFFASLGNTSTITATATPKPTSKISSMLDGHKDLVDLDNICSLQTPPPPATSLVGNGMATQDLPKPSLLELAARTEPVFDRRTTATLPPTPVSMPLAYQQQLLPPTNQTRPASYQQPIDYEKQWSPLAANQSAISQSQRSSFPISATVNGMAMSATNPFL</sequence>
<dbReference type="PANTHER" id="PTHR12276:SF57">
    <property type="entry name" value="ENTH DOMAIN-CONTAINING PROTEIN 1"/>
    <property type="match status" value="1"/>
</dbReference>
<dbReference type="STRING" id="53468.A0A0R3U5E3"/>
<evidence type="ECO:0000313" key="7">
    <source>
        <dbReference type="EMBL" id="VDD75937.1"/>
    </source>
</evidence>
<dbReference type="InterPro" id="IPR013809">
    <property type="entry name" value="ENTH"/>
</dbReference>
<gene>
    <name evidence="7" type="ORF">MCOS_LOCUS1940</name>
</gene>
<keyword evidence="3" id="KW-0963">Cytoplasm</keyword>
<evidence type="ECO:0000256" key="3">
    <source>
        <dbReference type="ARBA" id="ARBA00022490"/>
    </source>
</evidence>
<dbReference type="PANTHER" id="PTHR12276">
    <property type="entry name" value="EPSIN/ENT-RELATED"/>
    <property type="match status" value="1"/>
</dbReference>